<name>A0A9W9I8J4_9EURO</name>
<gene>
    <name evidence="2" type="ORF">N7492_004823</name>
</gene>
<dbReference type="Pfam" id="PF00561">
    <property type="entry name" value="Abhydrolase_1"/>
    <property type="match status" value="1"/>
</dbReference>
<dbReference type="InterPro" id="IPR000073">
    <property type="entry name" value="AB_hydrolase_1"/>
</dbReference>
<accession>A0A9W9I8J4</accession>
<dbReference type="SUPFAM" id="SSF53474">
    <property type="entry name" value="alpha/beta-Hydrolases"/>
    <property type="match status" value="1"/>
</dbReference>
<dbReference type="Gene3D" id="3.40.50.1820">
    <property type="entry name" value="alpha/beta hydrolase"/>
    <property type="match status" value="1"/>
</dbReference>
<dbReference type="EMBL" id="JAPQKO010000003">
    <property type="protein sequence ID" value="KAJ5172230.1"/>
    <property type="molecule type" value="Genomic_DNA"/>
</dbReference>
<feature type="domain" description="AB hydrolase-1" evidence="1">
    <location>
        <begin position="41"/>
        <end position="294"/>
    </location>
</feature>
<comment type="caution">
    <text evidence="2">The sequence shown here is derived from an EMBL/GenBank/DDBJ whole genome shotgun (WGS) entry which is preliminary data.</text>
</comment>
<dbReference type="PANTHER" id="PTHR45763">
    <property type="entry name" value="HYDROLASE, ALPHA/BETA FOLD FAMILY PROTEIN, EXPRESSED-RELATED"/>
    <property type="match status" value="1"/>
</dbReference>
<dbReference type="InterPro" id="IPR029058">
    <property type="entry name" value="AB_hydrolase_fold"/>
</dbReference>
<organism evidence="2 3">
    <name type="scientific">Penicillium capsulatum</name>
    <dbReference type="NCBI Taxonomy" id="69766"/>
    <lineage>
        <taxon>Eukaryota</taxon>
        <taxon>Fungi</taxon>
        <taxon>Dikarya</taxon>
        <taxon>Ascomycota</taxon>
        <taxon>Pezizomycotina</taxon>
        <taxon>Eurotiomycetes</taxon>
        <taxon>Eurotiomycetidae</taxon>
        <taxon>Eurotiales</taxon>
        <taxon>Aspergillaceae</taxon>
        <taxon>Penicillium</taxon>
    </lineage>
</organism>
<dbReference type="GO" id="GO:0017000">
    <property type="term" value="P:antibiotic biosynthetic process"/>
    <property type="evidence" value="ECO:0007669"/>
    <property type="project" value="UniProtKB-ARBA"/>
</dbReference>
<reference evidence="2" key="2">
    <citation type="journal article" date="2023" name="IMA Fungus">
        <title>Comparative genomic study of the Penicillium genus elucidates a diverse pangenome and 15 lateral gene transfer events.</title>
        <authorList>
            <person name="Petersen C."/>
            <person name="Sorensen T."/>
            <person name="Nielsen M.R."/>
            <person name="Sondergaard T.E."/>
            <person name="Sorensen J.L."/>
            <person name="Fitzpatrick D.A."/>
            <person name="Frisvad J.C."/>
            <person name="Nielsen K.L."/>
        </authorList>
    </citation>
    <scope>NUCLEOTIDE SEQUENCE</scope>
    <source>
        <strain evidence="2">IBT 21917</strain>
    </source>
</reference>
<reference evidence="2" key="1">
    <citation type="submission" date="2022-11" db="EMBL/GenBank/DDBJ databases">
        <authorList>
            <person name="Petersen C."/>
        </authorList>
    </citation>
    <scope>NUCLEOTIDE SEQUENCE</scope>
    <source>
        <strain evidence="2">IBT 21917</strain>
    </source>
</reference>
<dbReference type="GO" id="GO:0072330">
    <property type="term" value="P:monocarboxylic acid biosynthetic process"/>
    <property type="evidence" value="ECO:0007669"/>
    <property type="project" value="UniProtKB-ARBA"/>
</dbReference>
<dbReference type="AlphaFoldDB" id="A0A9W9I8J4"/>
<sequence length="310" mass="34248">MTSVSILKDPSRQALHNQTITLSDDRQLGYAEFGSQSADAPVILTFHGFPGSRLEPAIFHNAATELNLRVIGIDRPGHGLSSPQPGRKLLDWPADVRALARRLNIDRYYVLGYSGGGPYALACAHQLPETEMLGVGVLSSVGPWHFGTAGMDIKLRVLFNALAWAPWLARLIIDTSFTKPVHEPDPIKMKALTDNLLASMAPADREFCGKPETLDIMMTSFRESFKHGSDAAMEEGRIITTDWGFELGQISAPNVRLWHGSADHNTPVSMGRYLAEQIPRVQYKEYEGDSHYTIHYRLIEILQGLVGAGQ</sequence>
<protein>
    <recommendedName>
        <fullName evidence="1">AB hydrolase-1 domain-containing protein</fullName>
    </recommendedName>
</protein>
<dbReference type="Proteomes" id="UP001146351">
    <property type="component" value="Unassembled WGS sequence"/>
</dbReference>
<evidence type="ECO:0000259" key="1">
    <source>
        <dbReference type="Pfam" id="PF00561"/>
    </source>
</evidence>
<evidence type="ECO:0000313" key="3">
    <source>
        <dbReference type="Proteomes" id="UP001146351"/>
    </source>
</evidence>
<proteinExistence type="predicted"/>
<keyword evidence="3" id="KW-1185">Reference proteome</keyword>
<dbReference type="PANTHER" id="PTHR45763:SF46">
    <property type="entry name" value="AB HYDROLASE-1 DOMAIN-CONTAINING PROTEIN"/>
    <property type="match status" value="1"/>
</dbReference>
<dbReference type="OrthoDB" id="294702at2759"/>
<evidence type="ECO:0000313" key="2">
    <source>
        <dbReference type="EMBL" id="KAJ5172230.1"/>
    </source>
</evidence>